<protein>
    <recommendedName>
        <fullName evidence="8">RimM N-terminal domain-containing protein</fullName>
    </recommendedName>
</protein>
<keyword evidence="1" id="KW-0963">Cytoplasm</keyword>
<comment type="caution">
    <text evidence="7">The sequence shown here is derived from an EMBL/GenBank/DDBJ whole genome shotgun (WGS) entry which is preliminary data.</text>
</comment>
<evidence type="ECO:0000259" key="5">
    <source>
        <dbReference type="Pfam" id="PF01782"/>
    </source>
</evidence>
<dbReference type="SUPFAM" id="SSF50447">
    <property type="entry name" value="Translation proteins"/>
    <property type="match status" value="1"/>
</dbReference>
<dbReference type="InterPro" id="IPR002676">
    <property type="entry name" value="RimM_N"/>
</dbReference>
<dbReference type="PANTHER" id="PTHR33692">
    <property type="entry name" value="RIBOSOME MATURATION FACTOR RIMM"/>
    <property type="match status" value="1"/>
</dbReference>
<dbReference type="AlphaFoldDB" id="A0A0F9SJB2"/>
<dbReference type="Pfam" id="PF24986">
    <property type="entry name" value="PRC_RimM"/>
    <property type="match status" value="1"/>
</dbReference>
<dbReference type="Gene3D" id="2.30.30.240">
    <property type="entry name" value="PRC-barrel domain"/>
    <property type="match status" value="1"/>
</dbReference>
<dbReference type="HAMAP" id="MF_00014">
    <property type="entry name" value="Ribosome_mat_RimM"/>
    <property type="match status" value="1"/>
</dbReference>
<proteinExistence type="inferred from homology"/>
<dbReference type="InterPro" id="IPR036976">
    <property type="entry name" value="RimM_N_sf"/>
</dbReference>
<dbReference type="InterPro" id="IPR009000">
    <property type="entry name" value="Transl_B-barrel_sf"/>
</dbReference>
<dbReference type="NCBIfam" id="TIGR02273">
    <property type="entry name" value="16S_RimM"/>
    <property type="match status" value="1"/>
</dbReference>
<reference evidence="7" key="1">
    <citation type="journal article" date="2015" name="Nature">
        <title>Complex archaea that bridge the gap between prokaryotes and eukaryotes.</title>
        <authorList>
            <person name="Spang A."/>
            <person name="Saw J.H."/>
            <person name="Jorgensen S.L."/>
            <person name="Zaremba-Niedzwiedzka K."/>
            <person name="Martijn J."/>
            <person name="Lind A.E."/>
            <person name="van Eijk R."/>
            <person name="Schleper C."/>
            <person name="Guy L."/>
            <person name="Ettema T.J."/>
        </authorList>
    </citation>
    <scope>NUCLEOTIDE SEQUENCE</scope>
</reference>
<dbReference type="Gene3D" id="2.40.30.60">
    <property type="entry name" value="RimM"/>
    <property type="match status" value="1"/>
</dbReference>
<dbReference type="InterPro" id="IPR056792">
    <property type="entry name" value="PRC_RimM"/>
</dbReference>
<dbReference type="GO" id="GO:0005840">
    <property type="term" value="C:ribosome"/>
    <property type="evidence" value="ECO:0007669"/>
    <property type="project" value="InterPro"/>
</dbReference>
<evidence type="ECO:0000313" key="7">
    <source>
        <dbReference type="EMBL" id="KKN62357.1"/>
    </source>
</evidence>
<dbReference type="PANTHER" id="PTHR33692:SF1">
    <property type="entry name" value="RIBOSOME MATURATION FACTOR RIMM"/>
    <property type="match status" value="1"/>
</dbReference>
<feature type="domain" description="RimM N-terminal" evidence="5">
    <location>
        <begin position="10"/>
        <end position="91"/>
    </location>
</feature>
<dbReference type="SUPFAM" id="SSF50346">
    <property type="entry name" value="PRC-barrel domain"/>
    <property type="match status" value="1"/>
</dbReference>
<gene>
    <name evidence="7" type="ORF">LCGC14_0512690</name>
</gene>
<dbReference type="InterPro" id="IPR011961">
    <property type="entry name" value="RimM"/>
</dbReference>
<evidence type="ECO:0000259" key="6">
    <source>
        <dbReference type="Pfam" id="PF24986"/>
    </source>
</evidence>
<sequence>MTTADEFISVGKISAAFGVKGWVKIYSFTEPRANILQYSPLYMSRRGEWIEVKVTGGRTQGKGVVMGIDNVTDRDQVQALIGAELAIKKSQLEPVEEDEFYWNDLEGLTVLNISDEVIGVVDHLMETGANDVLVVKKSKQAEILIPFVMDEIVKQVDLDKSTIIVDWSTDY</sequence>
<keyword evidence="2" id="KW-0690">Ribosome biogenesis</keyword>
<accession>A0A0F9SJB2</accession>
<name>A0A0F9SJB2_9ZZZZ</name>
<keyword evidence="4" id="KW-0143">Chaperone</keyword>
<evidence type="ECO:0000256" key="2">
    <source>
        <dbReference type="ARBA" id="ARBA00022517"/>
    </source>
</evidence>
<evidence type="ECO:0000256" key="1">
    <source>
        <dbReference type="ARBA" id="ARBA00022490"/>
    </source>
</evidence>
<dbReference type="Pfam" id="PF01782">
    <property type="entry name" value="RimM"/>
    <property type="match status" value="1"/>
</dbReference>
<dbReference type="EMBL" id="LAZR01000627">
    <property type="protein sequence ID" value="KKN62357.1"/>
    <property type="molecule type" value="Genomic_DNA"/>
</dbReference>
<dbReference type="GO" id="GO:0043022">
    <property type="term" value="F:ribosome binding"/>
    <property type="evidence" value="ECO:0007669"/>
    <property type="project" value="InterPro"/>
</dbReference>
<dbReference type="InterPro" id="IPR011033">
    <property type="entry name" value="PRC_barrel-like_sf"/>
</dbReference>
<evidence type="ECO:0000256" key="4">
    <source>
        <dbReference type="ARBA" id="ARBA00023186"/>
    </source>
</evidence>
<evidence type="ECO:0000256" key="3">
    <source>
        <dbReference type="ARBA" id="ARBA00022552"/>
    </source>
</evidence>
<feature type="domain" description="Ribosome maturation factor RimM PRC barrel" evidence="6">
    <location>
        <begin position="102"/>
        <end position="169"/>
    </location>
</feature>
<keyword evidence="3" id="KW-0698">rRNA processing</keyword>
<organism evidence="7">
    <name type="scientific">marine sediment metagenome</name>
    <dbReference type="NCBI Taxonomy" id="412755"/>
    <lineage>
        <taxon>unclassified sequences</taxon>
        <taxon>metagenomes</taxon>
        <taxon>ecological metagenomes</taxon>
    </lineage>
</organism>
<evidence type="ECO:0008006" key="8">
    <source>
        <dbReference type="Google" id="ProtNLM"/>
    </source>
</evidence>
<dbReference type="GO" id="GO:0006364">
    <property type="term" value="P:rRNA processing"/>
    <property type="evidence" value="ECO:0007669"/>
    <property type="project" value="UniProtKB-KW"/>
</dbReference>